<dbReference type="EMBL" id="JAOCZP010000008">
    <property type="protein sequence ID" value="MCT7377682.1"/>
    <property type="molecule type" value="Genomic_DNA"/>
</dbReference>
<proteinExistence type="predicted"/>
<organism evidence="1 2">
    <name type="scientific">Chelativorans salis</name>
    <dbReference type="NCBI Taxonomy" id="2978478"/>
    <lineage>
        <taxon>Bacteria</taxon>
        <taxon>Pseudomonadati</taxon>
        <taxon>Pseudomonadota</taxon>
        <taxon>Alphaproteobacteria</taxon>
        <taxon>Hyphomicrobiales</taxon>
        <taxon>Phyllobacteriaceae</taxon>
        <taxon>Chelativorans</taxon>
    </lineage>
</organism>
<dbReference type="InterPro" id="IPR009078">
    <property type="entry name" value="Ferritin-like_SF"/>
</dbReference>
<protein>
    <submittedName>
        <fullName evidence="1">Ferritin-like domain-containing protein</fullName>
    </submittedName>
</protein>
<dbReference type="InterPro" id="IPR010287">
    <property type="entry name" value="DUF892_YciF-like"/>
</dbReference>
<reference evidence="1 2" key="1">
    <citation type="submission" date="2022-09" db="EMBL/GenBank/DDBJ databases">
        <title>Chelativorans salina sp. nov., a novel slightly halophilic bacterium isolated from a saline lake sediment enrichment.</title>
        <authorList>
            <person name="Gao L."/>
            <person name="Fang B.-Z."/>
            <person name="Li W.-J."/>
        </authorList>
    </citation>
    <scope>NUCLEOTIDE SEQUENCE [LARGE SCALE GENOMIC DNA]</scope>
    <source>
        <strain evidence="1 2">EGI FJ00035</strain>
    </source>
</reference>
<dbReference type="Proteomes" id="UP001320831">
    <property type="component" value="Unassembled WGS sequence"/>
</dbReference>
<dbReference type="SUPFAM" id="SSF47240">
    <property type="entry name" value="Ferritin-like"/>
    <property type="match status" value="1"/>
</dbReference>
<dbReference type="InterPro" id="IPR012347">
    <property type="entry name" value="Ferritin-like"/>
</dbReference>
<name>A0ABT2LUZ9_9HYPH</name>
<dbReference type="Gene3D" id="1.20.1260.10">
    <property type="match status" value="1"/>
</dbReference>
<evidence type="ECO:0000313" key="1">
    <source>
        <dbReference type="EMBL" id="MCT7377682.1"/>
    </source>
</evidence>
<dbReference type="Pfam" id="PF05974">
    <property type="entry name" value="DUF892"/>
    <property type="match status" value="1"/>
</dbReference>
<sequence>MATVGERLDQWLRDAHAMEAQAEQMLKVEADRIENYPELKERIQQHISETRSQRERLERCLEARGTSPSGAKDFAGQFIAVLQGVGGMPAGDEVVKGVLASYSFEHMEIASYRILIAAAEAAGEPDIAGVCEEICREEEAMASWLASHVHGTVQAYLSREATGSEAAKR</sequence>
<accession>A0ABT2LUZ9</accession>
<evidence type="ECO:0000313" key="2">
    <source>
        <dbReference type="Proteomes" id="UP001320831"/>
    </source>
</evidence>
<gene>
    <name evidence="1" type="ORF">N5A92_21915</name>
</gene>
<keyword evidence="2" id="KW-1185">Reference proteome</keyword>
<comment type="caution">
    <text evidence="1">The sequence shown here is derived from an EMBL/GenBank/DDBJ whole genome shotgun (WGS) entry which is preliminary data.</text>
</comment>
<dbReference type="RefSeq" id="WP_260906301.1">
    <property type="nucleotide sequence ID" value="NZ_JAOCZP010000008.1"/>
</dbReference>